<evidence type="ECO:0000256" key="17">
    <source>
        <dbReference type="SAM" id="SignalP"/>
    </source>
</evidence>
<dbReference type="GO" id="GO:0016042">
    <property type="term" value="P:lipid catabolic process"/>
    <property type="evidence" value="ECO:0007669"/>
    <property type="project" value="UniProtKB-KW"/>
</dbReference>
<dbReference type="Pfam" id="PF00151">
    <property type="entry name" value="Lipase"/>
    <property type="match status" value="1"/>
</dbReference>
<evidence type="ECO:0000256" key="15">
    <source>
        <dbReference type="PIRSR" id="PIRSR000865-2"/>
    </source>
</evidence>
<gene>
    <name evidence="19" type="ORF">ACEWY4_022942</name>
</gene>
<evidence type="ECO:0000256" key="5">
    <source>
        <dbReference type="ARBA" id="ARBA00022801"/>
    </source>
</evidence>
<feature type="active site" description="Nucleophile" evidence="14">
    <location>
        <position position="175"/>
    </location>
</feature>
<evidence type="ECO:0000256" key="1">
    <source>
        <dbReference type="ARBA" id="ARBA00004613"/>
    </source>
</evidence>
<keyword evidence="9" id="KW-0325">Glycoprotein</keyword>
<dbReference type="SUPFAM" id="SSF53474">
    <property type="entry name" value="alpha/beta-Hydrolases"/>
    <property type="match status" value="1"/>
</dbReference>
<protein>
    <recommendedName>
        <fullName evidence="10">Phospholipase A1 member A</fullName>
    </recommendedName>
</protein>
<feature type="active site" description="Charge relay system" evidence="14">
    <location>
        <position position="199"/>
    </location>
</feature>
<evidence type="ECO:0000256" key="16">
    <source>
        <dbReference type="RuleBase" id="RU004262"/>
    </source>
</evidence>
<reference evidence="19 20" key="1">
    <citation type="submission" date="2024-09" db="EMBL/GenBank/DDBJ databases">
        <title>A chromosome-level genome assembly of Gray's grenadier anchovy, Coilia grayii.</title>
        <authorList>
            <person name="Fu Z."/>
        </authorList>
    </citation>
    <scope>NUCLEOTIDE SEQUENCE [LARGE SCALE GENOMIC DNA]</scope>
    <source>
        <strain evidence="19">G4</strain>
        <tissue evidence="19">Muscle</tissue>
    </source>
</reference>
<dbReference type="EMBL" id="JBHFQA010000020">
    <property type="protein sequence ID" value="KAL2081089.1"/>
    <property type="molecule type" value="Genomic_DNA"/>
</dbReference>
<dbReference type="AlphaFoldDB" id="A0ABD1J1P6"/>
<keyword evidence="3" id="KW-0964">Secreted</keyword>
<dbReference type="PRINTS" id="PR00821">
    <property type="entry name" value="TAGLIPASE"/>
</dbReference>
<evidence type="ECO:0000256" key="6">
    <source>
        <dbReference type="ARBA" id="ARBA00022963"/>
    </source>
</evidence>
<organism evidence="19 20">
    <name type="scientific">Coilia grayii</name>
    <name type="common">Gray's grenadier anchovy</name>
    <dbReference type="NCBI Taxonomy" id="363190"/>
    <lineage>
        <taxon>Eukaryota</taxon>
        <taxon>Metazoa</taxon>
        <taxon>Chordata</taxon>
        <taxon>Craniata</taxon>
        <taxon>Vertebrata</taxon>
        <taxon>Euteleostomi</taxon>
        <taxon>Actinopterygii</taxon>
        <taxon>Neopterygii</taxon>
        <taxon>Teleostei</taxon>
        <taxon>Clupei</taxon>
        <taxon>Clupeiformes</taxon>
        <taxon>Clupeoidei</taxon>
        <taxon>Engraulidae</taxon>
        <taxon>Coilinae</taxon>
        <taxon>Coilia</taxon>
    </lineage>
</organism>
<feature type="domain" description="Lipase" evidence="18">
    <location>
        <begin position="46"/>
        <end position="352"/>
    </location>
</feature>
<dbReference type="GO" id="GO:0016787">
    <property type="term" value="F:hydrolase activity"/>
    <property type="evidence" value="ECO:0007669"/>
    <property type="project" value="UniProtKB-KW"/>
</dbReference>
<evidence type="ECO:0000256" key="14">
    <source>
        <dbReference type="PIRSR" id="PIRSR000865-1"/>
    </source>
</evidence>
<evidence type="ECO:0000256" key="9">
    <source>
        <dbReference type="ARBA" id="ARBA00023180"/>
    </source>
</evidence>
<evidence type="ECO:0000256" key="2">
    <source>
        <dbReference type="ARBA" id="ARBA00010701"/>
    </source>
</evidence>
<keyword evidence="8" id="KW-1015">Disulfide bond</keyword>
<evidence type="ECO:0000313" key="20">
    <source>
        <dbReference type="Proteomes" id="UP001591681"/>
    </source>
</evidence>
<dbReference type="InterPro" id="IPR016272">
    <property type="entry name" value="Lipase_LIPH"/>
</dbReference>
<evidence type="ECO:0000256" key="12">
    <source>
        <dbReference type="ARBA" id="ARBA00048646"/>
    </source>
</evidence>
<feature type="chain" id="PRO_5044755933" description="Phospholipase A1 member A" evidence="17">
    <location>
        <begin position="25"/>
        <end position="470"/>
    </location>
</feature>
<dbReference type="PANTHER" id="PTHR11610">
    <property type="entry name" value="LIPASE"/>
    <property type="match status" value="1"/>
</dbReference>
<comment type="caution">
    <text evidence="19">The sequence shown here is derived from an EMBL/GenBank/DDBJ whole genome shotgun (WGS) entry which is preliminary data.</text>
</comment>
<keyword evidence="6" id="KW-0442">Lipid degradation</keyword>
<keyword evidence="5" id="KW-0378">Hydrolase</keyword>
<dbReference type="GO" id="GO:0005576">
    <property type="term" value="C:extracellular region"/>
    <property type="evidence" value="ECO:0007669"/>
    <property type="project" value="UniProtKB-SubCell"/>
</dbReference>
<evidence type="ECO:0000256" key="13">
    <source>
        <dbReference type="ARBA" id="ARBA00048700"/>
    </source>
</evidence>
<evidence type="ECO:0000256" key="7">
    <source>
        <dbReference type="ARBA" id="ARBA00023098"/>
    </source>
</evidence>
<dbReference type="PANTHER" id="PTHR11610:SF111">
    <property type="entry name" value="PHOSPHOLIPASE A1 MEMBER A"/>
    <property type="match status" value="1"/>
</dbReference>
<name>A0ABD1J1P6_9TELE</name>
<feature type="signal peptide" evidence="17">
    <location>
        <begin position="1"/>
        <end position="24"/>
    </location>
</feature>
<comment type="catalytic activity">
    <reaction evidence="13">
        <text>1-hexadecanoyl-2-(5Z,8Z,11Z,14Z-eicosatetraenoyl)-sn-glycero-3-phospho-L-serine + H2O = 2-(5Z,8Z,11Z,14Z)-eicosatetraenoyl-sn-glycero-3-phospho-L-serine + hexadecanoate + H(+)</text>
        <dbReference type="Rhea" id="RHEA:41187"/>
        <dbReference type="ChEBI" id="CHEBI:7896"/>
        <dbReference type="ChEBI" id="CHEBI:15377"/>
        <dbReference type="ChEBI" id="CHEBI:15378"/>
        <dbReference type="ChEBI" id="CHEBI:75032"/>
        <dbReference type="ChEBI" id="CHEBI:77830"/>
    </reaction>
    <physiologicalReaction direction="left-to-right" evidence="13">
        <dbReference type="Rhea" id="RHEA:41188"/>
    </physiologicalReaction>
</comment>
<comment type="similarity">
    <text evidence="2 16">Belongs to the AB hydrolase superfamily. Lipase family.</text>
</comment>
<evidence type="ECO:0000313" key="19">
    <source>
        <dbReference type="EMBL" id="KAL2081089.1"/>
    </source>
</evidence>
<dbReference type="InterPro" id="IPR029058">
    <property type="entry name" value="AB_hydrolase_fold"/>
</dbReference>
<dbReference type="InterPro" id="IPR000734">
    <property type="entry name" value="TAG_lipase"/>
</dbReference>
<comment type="subcellular location">
    <subcellularLocation>
        <location evidence="1">Secreted</location>
    </subcellularLocation>
</comment>
<sequence>MAWKLNTTMAFLSFLLVCMPSALASHPEGGTEAPRPECEDLHNPTWREYRQGPKLQVQYLLFTRHNPDCASLFTHDSLNKTHSTTHFNTLLPTKVIIHGFRALGSRPSWVRDLAQTLLRVEEVNVLVVDWVYSASFAYNRVVESYKEVALEISFMINHLTNHDCPLESFHFIGVSLGAHVAGFVGTLFEGKLGRITGLDPAGPLFKGNDVYDRLDPSDAQFVEAIHTDSDYFGISIPVGHVDFFLNGGMDQTGCARSRFASILIYFPVYGYVICDHMRALHVYISALNGTCSLMGFPCSSYEHFLAGKCFDCASTFGGTCPRIGLMVNSGLVIHPLPSQQKVFLLTTSTPPFCAHHILVEVEVTPLGKSAELLVALQTVGGAVTENTFTLNTKENVYRRVFAHPEVLCQVDSLRLKSTGARLIKQGDMHIVSVCISEFPFTGDRSPLCVRNINLDRGVPWKHEFIQVCDR</sequence>
<proteinExistence type="inferred from homology"/>
<evidence type="ECO:0000256" key="10">
    <source>
        <dbReference type="ARBA" id="ARBA00040696"/>
    </source>
</evidence>
<keyword evidence="15" id="KW-0479">Metal-binding</keyword>
<dbReference type="InterPro" id="IPR033906">
    <property type="entry name" value="Lipase_N"/>
</dbReference>
<dbReference type="Proteomes" id="UP001591681">
    <property type="component" value="Unassembled WGS sequence"/>
</dbReference>
<evidence type="ECO:0000256" key="3">
    <source>
        <dbReference type="ARBA" id="ARBA00022525"/>
    </source>
</evidence>
<keyword evidence="20" id="KW-1185">Reference proteome</keyword>
<accession>A0ABD1J1P6</accession>
<dbReference type="Gene3D" id="3.40.50.1820">
    <property type="entry name" value="alpha/beta hydrolase"/>
    <property type="match status" value="1"/>
</dbReference>
<feature type="active site" description="Charge relay system" evidence="14">
    <location>
        <position position="276"/>
    </location>
</feature>
<dbReference type="InterPro" id="IPR013818">
    <property type="entry name" value="Lipase"/>
</dbReference>
<dbReference type="CDD" id="cd00707">
    <property type="entry name" value="Pancreat_lipase_like"/>
    <property type="match status" value="1"/>
</dbReference>
<dbReference type="PIRSF" id="PIRSF000865">
    <property type="entry name" value="Lipoprotein_lipase_LIPH"/>
    <property type="match status" value="1"/>
</dbReference>
<evidence type="ECO:0000256" key="4">
    <source>
        <dbReference type="ARBA" id="ARBA00022729"/>
    </source>
</evidence>
<keyword evidence="15" id="KW-0106">Calcium</keyword>
<evidence type="ECO:0000256" key="11">
    <source>
        <dbReference type="ARBA" id="ARBA00048284"/>
    </source>
</evidence>
<comment type="catalytic activity">
    <reaction evidence="11">
        <text>1-(9Z-octadecenoyl)-sn-glycero-3-phospho-L-serine + H2O = sn-glycero-3-phospho-L-serine + (9Z)-octadecenoate + H(+)</text>
        <dbReference type="Rhea" id="RHEA:40499"/>
        <dbReference type="ChEBI" id="CHEBI:15377"/>
        <dbReference type="ChEBI" id="CHEBI:15378"/>
        <dbReference type="ChEBI" id="CHEBI:30823"/>
        <dbReference type="ChEBI" id="CHEBI:64765"/>
        <dbReference type="ChEBI" id="CHEBI:74617"/>
    </reaction>
    <physiologicalReaction direction="left-to-right" evidence="11">
        <dbReference type="Rhea" id="RHEA:40500"/>
    </physiologicalReaction>
</comment>
<feature type="binding site" evidence="15">
    <location>
        <position position="213"/>
    </location>
    <ligand>
        <name>Ca(2+)</name>
        <dbReference type="ChEBI" id="CHEBI:29108"/>
    </ligand>
</feature>
<keyword evidence="7" id="KW-0443">Lipid metabolism</keyword>
<keyword evidence="4 17" id="KW-0732">Signal</keyword>
<feature type="binding site" evidence="15">
    <location>
        <position position="215"/>
    </location>
    <ligand>
        <name>Ca(2+)</name>
        <dbReference type="ChEBI" id="CHEBI:29108"/>
    </ligand>
</feature>
<evidence type="ECO:0000259" key="18">
    <source>
        <dbReference type="Pfam" id="PF00151"/>
    </source>
</evidence>
<feature type="binding site" evidence="15">
    <location>
        <position position="218"/>
    </location>
    <ligand>
        <name>Ca(2+)</name>
        <dbReference type="ChEBI" id="CHEBI:29108"/>
    </ligand>
</feature>
<evidence type="ECO:0000256" key="8">
    <source>
        <dbReference type="ARBA" id="ARBA00023157"/>
    </source>
</evidence>
<comment type="catalytic activity">
    <reaction evidence="12">
        <text>1,2-di-(9Z)-octadecenoyl-sn-glycero-3-phospho-L-serine + H2O = 2-(9Z-octadecenoyl)-sn-glycero-3-phospho-L-serine + (9Z)-octadecenoate + H(+)</text>
        <dbReference type="Rhea" id="RHEA:40491"/>
        <dbReference type="ChEBI" id="CHEBI:15377"/>
        <dbReference type="ChEBI" id="CHEBI:15378"/>
        <dbReference type="ChEBI" id="CHEBI:30823"/>
        <dbReference type="ChEBI" id="CHEBI:74905"/>
        <dbReference type="ChEBI" id="CHEBI:77342"/>
    </reaction>
    <physiologicalReaction direction="left-to-right" evidence="12">
        <dbReference type="Rhea" id="RHEA:40492"/>
    </physiologicalReaction>
</comment>